<dbReference type="InterPro" id="IPR012337">
    <property type="entry name" value="RNaseH-like_sf"/>
</dbReference>
<dbReference type="Pfam" id="PF13456">
    <property type="entry name" value="RVT_3"/>
    <property type="match status" value="1"/>
</dbReference>
<feature type="domain" description="Integrase catalytic" evidence="2">
    <location>
        <begin position="285"/>
        <end position="444"/>
    </location>
</feature>
<dbReference type="CDD" id="cd09279">
    <property type="entry name" value="RNase_HI_like"/>
    <property type="match status" value="1"/>
</dbReference>
<dbReference type="GO" id="GO:0004523">
    <property type="term" value="F:RNA-DNA hybrid ribonuclease activity"/>
    <property type="evidence" value="ECO:0007669"/>
    <property type="project" value="InterPro"/>
</dbReference>
<dbReference type="Proteomes" id="UP001652660">
    <property type="component" value="Chromosome 7e"/>
</dbReference>
<dbReference type="RefSeq" id="XP_027077127.2">
    <property type="nucleotide sequence ID" value="XM_027221326.2"/>
</dbReference>
<evidence type="ECO:0000259" key="2">
    <source>
        <dbReference type="PROSITE" id="PS50994"/>
    </source>
</evidence>
<name>A0A6P6TGF7_COFAR</name>
<reference evidence="4" key="2">
    <citation type="submission" date="2025-08" db="UniProtKB">
        <authorList>
            <consortium name="RefSeq"/>
        </authorList>
    </citation>
    <scope>IDENTIFICATION</scope>
    <source>
        <tissue evidence="4">Leaves</tissue>
    </source>
</reference>
<dbReference type="SUPFAM" id="SSF53098">
    <property type="entry name" value="Ribonuclease H-like"/>
    <property type="match status" value="2"/>
</dbReference>
<proteinExistence type="predicted"/>
<dbReference type="Pfam" id="PF00665">
    <property type="entry name" value="rve"/>
    <property type="match status" value="1"/>
</dbReference>
<sequence>MTKWAVELAVHDIGYRPRTAIKAQALADFLAEGASLAMTEQNSPPSGARSREPWILFVDGASSKEGSGAGLLLISPTGEELTYALRFDFPASNNEAEYEALLTGLRIAHQMGITAIRVRSDSQLVVLQVRGEYEAKEEVMKKYLAKIAKQACRHPVKAGILLVCAPEQGSFGRDGQTEKYRPGPHPGYRQLGHLDDPLVNFLSSGALPENKTETRRIQLRAAKYAYSGGTLYRRSYLLPWLKCVTPEEGDYVLRKIHEEICAAHVGSRVHAPLRHQPAREMIPIHSPWPFAQWGIDLLGPFPRAPGRYEHLVVAVDYFTKWMEAEPLVSISGRAIQKFFWRNIVCRFRIPHVLMSDNGRQFADNPFKSWCAELGISQHFTSVGHPQANGQVENANRTILQGLKTRLELAQFNWLDELPSVLWAYRTTPRTTTHETPFSLTYGVEAVVPADIGLPSPRTQNFVASSNEEELRCNLDMLEAKREEAAVRMAKYKSQLARYHNARVRTIQYQPGDLVLRKNSVSRAHGSNKLDPNWEGPYKVLETSRAGYCKLARIDGSEVLKVHLKHVERRMVKAIQEPRNRGAFPSQMDLQEHFQLEHGHILIRRRKGFLEWSPP</sequence>
<keyword evidence="3" id="KW-1185">Reference proteome</keyword>
<dbReference type="PANTHER" id="PTHR48475:SF2">
    <property type="entry name" value="RIBONUCLEASE H"/>
    <property type="match status" value="1"/>
</dbReference>
<protein>
    <recommendedName>
        <fullName evidence="2">Integrase catalytic domain-containing protein</fullName>
    </recommendedName>
</protein>
<dbReference type="PROSITE" id="PS50994">
    <property type="entry name" value="INTEGRASE"/>
    <property type="match status" value="1"/>
</dbReference>
<evidence type="ECO:0000256" key="1">
    <source>
        <dbReference type="SAM" id="Coils"/>
    </source>
</evidence>
<dbReference type="InterPro" id="IPR036397">
    <property type="entry name" value="RNaseH_sf"/>
</dbReference>
<gene>
    <name evidence="4" type="primary">LOC113700900</name>
</gene>
<keyword evidence="1" id="KW-0175">Coiled coil</keyword>
<dbReference type="Gene3D" id="3.30.420.10">
    <property type="entry name" value="Ribonuclease H-like superfamily/Ribonuclease H"/>
    <property type="match status" value="2"/>
</dbReference>
<evidence type="ECO:0000313" key="4">
    <source>
        <dbReference type="RefSeq" id="XP_027077127.2"/>
    </source>
</evidence>
<dbReference type="AlphaFoldDB" id="A0A6P6TGF7"/>
<dbReference type="OrthoDB" id="669062at2759"/>
<dbReference type="GeneID" id="113700900"/>
<dbReference type="GO" id="GO:0003676">
    <property type="term" value="F:nucleic acid binding"/>
    <property type="evidence" value="ECO:0007669"/>
    <property type="project" value="InterPro"/>
</dbReference>
<dbReference type="InterPro" id="IPR001584">
    <property type="entry name" value="Integrase_cat-core"/>
</dbReference>
<dbReference type="GO" id="GO:0015074">
    <property type="term" value="P:DNA integration"/>
    <property type="evidence" value="ECO:0007669"/>
    <property type="project" value="InterPro"/>
</dbReference>
<feature type="coiled-coil region" evidence="1">
    <location>
        <begin position="467"/>
        <end position="494"/>
    </location>
</feature>
<dbReference type="PANTHER" id="PTHR48475">
    <property type="entry name" value="RIBONUCLEASE H"/>
    <property type="match status" value="1"/>
</dbReference>
<evidence type="ECO:0000313" key="3">
    <source>
        <dbReference type="Proteomes" id="UP001652660"/>
    </source>
</evidence>
<reference evidence="3" key="1">
    <citation type="journal article" date="2025" name="Foods">
        <title>Unveiling the Microbial Signatures of Arabica Coffee Cherries: Insights into Ripeness Specific Diversity, Functional Traits, and Implications for Quality and Safety.</title>
        <authorList>
            <consortium name="RefSeq"/>
            <person name="Tenea G.N."/>
            <person name="Cifuentes V."/>
            <person name="Reyes P."/>
            <person name="Cevallos-Vallejos M."/>
        </authorList>
    </citation>
    <scope>NUCLEOTIDE SEQUENCE [LARGE SCALE GENOMIC DNA]</scope>
</reference>
<accession>A0A6P6TGF7</accession>
<dbReference type="InterPro" id="IPR002156">
    <property type="entry name" value="RNaseH_domain"/>
</dbReference>
<dbReference type="Gene3D" id="2.30.30.850">
    <property type="match status" value="1"/>
</dbReference>
<organism evidence="3 4">
    <name type="scientific">Coffea arabica</name>
    <name type="common">Arabian coffee</name>
    <dbReference type="NCBI Taxonomy" id="13443"/>
    <lineage>
        <taxon>Eukaryota</taxon>
        <taxon>Viridiplantae</taxon>
        <taxon>Streptophyta</taxon>
        <taxon>Embryophyta</taxon>
        <taxon>Tracheophyta</taxon>
        <taxon>Spermatophyta</taxon>
        <taxon>Magnoliopsida</taxon>
        <taxon>eudicotyledons</taxon>
        <taxon>Gunneridae</taxon>
        <taxon>Pentapetalae</taxon>
        <taxon>asterids</taxon>
        <taxon>lamiids</taxon>
        <taxon>Gentianales</taxon>
        <taxon>Rubiaceae</taxon>
        <taxon>Ixoroideae</taxon>
        <taxon>Gardenieae complex</taxon>
        <taxon>Bertiereae - Coffeeae clade</taxon>
        <taxon>Coffeeae</taxon>
        <taxon>Coffea</taxon>
    </lineage>
</organism>